<protein>
    <submittedName>
        <fullName evidence="1">Uncharacterized protein</fullName>
    </submittedName>
</protein>
<name>A0A2V0R9Z9_9ZZZZ</name>
<dbReference type="EMBL" id="BDQA01000673">
    <property type="protein sequence ID" value="GBH22129.1"/>
    <property type="molecule type" value="Genomic_RNA"/>
</dbReference>
<dbReference type="AlphaFoldDB" id="A0A2V0R9Z9"/>
<sequence>MGQNVLQNHASVSLGMQTALDFLAFTKAHLSNPNSPVRVTASQLGEIVSEMRLERSPIGYPLLQKRQGGSALADSGEANIVRALAVHIEAIAPNEALTFDAVLTVFSLCIAYGLLTGTEYDNSSRACIQMSTIMTLTNALILVLPT</sequence>
<comment type="caution">
    <text evidence="1">The sequence shown here is derived from an EMBL/GenBank/DDBJ whole genome shotgun (WGS) entry which is preliminary data.</text>
</comment>
<proteinExistence type="predicted"/>
<reference evidence="1" key="1">
    <citation type="submission" date="2017-04" db="EMBL/GenBank/DDBJ databases">
        <title>Unveiling RNA virosphere associated with marine microorganisms.</title>
        <authorList>
            <person name="Urayama S."/>
            <person name="Takaki Y."/>
            <person name="Nishi S."/>
            <person name="Yoshida Y."/>
            <person name="Deguchi S."/>
            <person name="Takai K."/>
            <person name="Nunoura T."/>
        </authorList>
    </citation>
    <scope>NUCLEOTIDE SEQUENCE</scope>
</reference>
<organism evidence="1">
    <name type="scientific">viral metagenome</name>
    <dbReference type="NCBI Taxonomy" id="1070528"/>
    <lineage>
        <taxon>unclassified sequences</taxon>
        <taxon>metagenomes</taxon>
        <taxon>organismal metagenomes</taxon>
    </lineage>
</organism>
<accession>A0A2V0R9Z9</accession>
<evidence type="ECO:0000313" key="1">
    <source>
        <dbReference type="EMBL" id="GBH22129.1"/>
    </source>
</evidence>